<proteinExistence type="predicted"/>
<comment type="caution">
    <text evidence="1">The sequence shown here is derived from an EMBL/GenBank/DDBJ whole genome shotgun (WGS) entry which is preliminary data.</text>
</comment>
<evidence type="ECO:0000313" key="2">
    <source>
        <dbReference type="Proteomes" id="UP000216339"/>
    </source>
</evidence>
<gene>
    <name evidence="1" type="ORF">BSZ37_20435</name>
</gene>
<sequence length="258" mass="29167">MSPSQIRKGLQEVRRSMGSVLRDGALAVIAEAEAKTYSSRAFVIYPEAPLAFAPVPYGELARDVWVDLYCDVRWEGDDPLPSQQDLKIRVWTDIDEPFLHPHERAALEASPCEGDPVLLDAIETARYGGRVIHRCHYDRANVEDGPTPRSQPGPRFHLQFGGEPRDDEFPWLTRVISIPRLPAPPIDLVLACDIVASNFYPDLHQKLVGDSQWTAAVKRSEGGALRSYLERSLQAIQRDECVLHYWDNPALTERERDE</sequence>
<reference evidence="1 2" key="1">
    <citation type="submission" date="2016-11" db="EMBL/GenBank/DDBJ databases">
        <title>Study of marine rhodopsin-containing bacteria.</title>
        <authorList>
            <person name="Yoshizawa S."/>
            <person name="Kumagai Y."/>
            <person name="Kogure K."/>
        </authorList>
    </citation>
    <scope>NUCLEOTIDE SEQUENCE [LARGE SCALE GENOMIC DNA]</scope>
    <source>
        <strain evidence="1 2">SAORIC-28</strain>
    </source>
</reference>
<dbReference type="RefSeq" id="WP_143537776.1">
    <property type="nucleotide sequence ID" value="NZ_MQWD01000005.1"/>
</dbReference>
<accession>A0A271ITJ7</accession>
<protein>
    <submittedName>
        <fullName evidence="1">Uncharacterized protein</fullName>
    </submittedName>
</protein>
<organism evidence="1 2">
    <name type="scientific">Rubrivirga marina</name>
    <dbReference type="NCBI Taxonomy" id="1196024"/>
    <lineage>
        <taxon>Bacteria</taxon>
        <taxon>Pseudomonadati</taxon>
        <taxon>Rhodothermota</taxon>
        <taxon>Rhodothermia</taxon>
        <taxon>Rhodothermales</taxon>
        <taxon>Rubricoccaceae</taxon>
        <taxon>Rubrivirga</taxon>
    </lineage>
</organism>
<name>A0A271ITJ7_9BACT</name>
<dbReference type="AlphaFoldDB" id="A0A271ITJ7"/>
<dbReference type="EMBL" id="MQWD01000005">
    <property type="protein sequence ID" value="PAP74551.1"/>
    <property type="molecule type" value="Genomic_DNA"/>
</dbReference>
<evidence type="ECO:0000313" key="1">
    <source>
        <dbReference type="EMBL" id="PAP74551.1"/>
    </source>
</evidence>
<dbReference type="Proteomes" id="UP000216339">
    <property type="component" value="Unassembled WGS sequence"/>
</dbReference>
<keyword evidence="2" id="KW-1185">Reference proteome</keyword>
<dbReference type="OrthoDB" id="8481528at2"/>